<dbReference type="EC" id="2.5.1.15" evidence="4 9"/>
<organism evidence="11 12">
    <name type="scientific">Candidatus Cyrtobacter comes</name>
    <dbReference type="NCBI Taxonomy" id="675776"/>
    <lineage>
        <taxon>Bacteria</taxon>
        <taxon>Pseudomonadati</taxon>
        <taxon>Pseudomonadota</taxon>
        <taxon>Alphaproteobacteria</taxon>
        <taxon>Rickettsiales</taxon>
        <taxon>Candidatus Midichloriaceae</taxon>
        <taxon>Candidatus Cyrtobacter</taxon>
    </lineage>
</organism>
<evidence type="ECO:0000256" key="6">
    <source>
        <dbReference type="ARBA" id="ARBA00022723"/>
    </source>
</evidence>
<keyword evidence="8 9" id="KW-0289">Folate biosynthesis</keyword>
<dbReference type="SUPFAM" id="SSF51717">
    <property type="entry name" value="Dihydropteroate synthetase-like"/>
    <property type="match status" value="1"/>
</dbReference>
<sequence>MKIFGILNITHNSFSDGSEYLNLDNALLQYAQLIQDGAYMVDIGAISTSYGANLLTSEIERSRLEPVLIEIAKQFGNLERVSIDTFRPDIAEFCIEHGVTMINDVSGGHDVNMLSVLAKNKEVKYVCVCSLQVPANRENRIESIDKLYDHAKFTIDRALDNGILEEQIILDPGIGFTTGPDLSVEVIKNIDKFKKLGFPLYIGHSRKSFMSTGLPAKDSYMKRDPETLAASLYMFLKQIDYIRVHNVALHINALKLFSRLVNYGYINTIVI</sequence>
<dbReference type="PROSITE" id="PS00792">
    <property type="entry name" value="DHPS_1"/>
    <property type="match status" value="1"/>
</dbReference>
<dbReference type="InterPro" id="IPR000489">
    <property type="entry name" value="Pterin-binding_dom"/>
</dbReference>
<evidence type="ECO:0000313" key="12">
    <source>
        <dbReference type="Proteomes" id="UP001293791"/>
    </source>
</evidence>
<dbReference type="EMBL" id="JARGYT010000014">
    <property type="protein sequence ID" value="MDZ5761983.1"/>
    <property type="molecule type" value="Genomic_DNA"/>
</dbReference>
<evidence type="ECO:0000256" key="7">
    <source>
        <dbReference type="ARBA" id="ARBA00022842"/>
    </source>
</evidence>
<evidence type="ECO:0000313" key="11">
    <source>
        <dbReference type="EMBL" id="MDZ5761983.1"/>
    </source>
</evidence>
<dbReference type="InterPro" id="IPR011005">
    <property type="entry name" value="Dihydropteroate_synth-like_sf"/>
</dbReference>
<dbReference type="InterPro" id="IPR006390">
    <property type="entry name" value="DHP_synth_dom"/>
</dbReference>
<comment type="cofactor">
    <cofactor evidence="2 9">
        <name>Mg(2+)</name>
        <dbReference type="ChEBI" id="CHEBI:18420"/>
    </cofactor>
</comment>
<comment type="caution">
    <text evidence="11">The sequence shown here is derived from an EMBL/GenBank/DDBJ whole genome shotgun (WGS) entry which is preliminary data.</text>
</comment>
<gene>
    <name evidence="11" type="ORF">Cyrtocomes_00348</name>
</gene>
<dbReference type="RefSeq" id="WP_322497477.1">
    <property type="nucleotide sequence ID" value="NZ_JARGYT010000014.1"/>
</dbReference>
<evidence type="ECO:0000259" key="10">
    <source>
        <dbReference type="PROSITE" id="PS50972"/>
    </source>
</evidence>
<evidence type="ECO:0000256" key="1">
    <source>
        <dbReference type="ARBA" id="ARBA00000012"/>
    </source>
</evidence>
<feature type="domain" description="Pterin-binding" evidence="10">
    <location>
        <begin position="1"/>
        <end position="255"/>
    </location>
</feature>
<evidence type="ECO:0000256" key="4">
    <source>
        <dbReference type="ARBA" id="ARBA00012458"/>
    </source>
</evidence>
<dbReference type="PANTHER" id="PTHR20941:SF1">
    <property type="entry name" value="FOLIC ACID SYNTHESIS PROTEIN FOL1"/>
    <property type="match status" value="1"/>
</dbReference>
<dbReference type="PROSITE" id="PS50972">
    <property type="entry name" value="PTERIN_BINDING"/>
    <property type="match status" value="1"/>
</dbReference>
<dbReference type="Proteomes" id="UP001293791">
    <property type="component" value="Unassembled WGS sequence"/>
</dbReference>
<dbReference type="Pfam" id="PF00809">
    <property type="entry name" value="Pterin_bind"/>
    <property type="match status" value="1"/>
</dbReference>
<evidence type="ECO:0000256" key="5">
    <source>
        <dbReference type="ARBA" id="ARBA00022679"/>
    </source>
</evidence>
<proteinExistence type="inferred from homology"/>
<comment type="pathway">
    <text evidence="3 9">Cofactor biosynthesis; tetrahydrofolate biosynthesis; 7,8-dihydrofolate from 2-amino-4-hydroxy-6-hydroxymethyl-7,8-dihydropteridine diphosphate and 4-aminobenzoate: step 1/2.</text>
</comment>
<name>A0ABU5L785_9RICK</name>
<dbReference type="InterPro" id="IPR045031">
    <property type="entry name" value="DHP_synth-like"/>
</dbReference>
<dbReference type="Gene3D" id="3.20.20.20">
    <property type="entry name" value="Dihydropteroate synthase-like"/>
    <property type="match status" value="1"/>
</dbReference>
<comment type="function">
    <text evidence="9">Catalyzes the condensation of para-aminobenzoate (pABA) with 6-hydroxymethyl-7,8-dihydropterin diphosphate (DHPt-PP) to form 7,8-dihydropteroate (H2Pte), the immediate precursor of folate derivatives.</text>
</comment>
<evidence type="ECO:0000256" key="2">
    <source>
        <dbReference type="ARBA" id="ARBA00001946"/>
    </source>
</evidence>
<comment type="catalytic activity">
    <reaction evidence="1">
        <text>(7,8-dihydropterin-6-yl)methyl diphosphate + 4-aminobenzoate = 7,8-dihydropteroate + diphosphate</text>
        <dbReference type="Rhea" id="RHEA:19949"/>
        <dbReference type="ChEBI" id="CHEBI:17836"/>
        <dbReference type="ChEBI" id="CHEBI:17839"/>
        <dbReference type="ChEBI" id="CHEBI:33019"/>
        <dbReference type="ChEBI" id="CHEBI:72950"/>
        <dbReference type="EC" id="2.5.1.15"/>
    </reaction>
</comment>
<dbReference type="PANTHER" id="PTHR20941">
    <property type="entry name" value="FOLATE SYNTHESIS PROTEINS"/>
    <property type="match status" value="1"/>
</dbReference>
<keyword evidence="5 9" id="KW-0808">Transferase</keyword>
<evidence type="ECO:0000256" key="3">
    <source>
        <dbReference type="ARBA" id="ARBA00004763"/>
    </source>
</evidence>
<keyword evidence="12" id="KW-1185">Reference proteome</keyword>
<evidence type="ECO:0000256" key="9">
    <source>
        <dbReference type="RuleBase" id="RU361205"/>
    </source>
</evidence>
<evidence type="ECO:0000256" key="8">
    <source>
        <dbReference type="ARBA" id="ARBA00022909"/>
    </source>
</evidence>
<comment type="similarity">
    <text evidence="9">Belongs to the DHPS family.</text>
</comment>
<dbReference type="NCBIfam" id="TIGR01496">
    <property type="entry name" value="DHPS"/>
    <property type="match status" value="1"/>
</dbReference>
<keyword evidence="6 9" id="KW-0479">Metal-binding</keyword>
<keyword evidence="7 9" id="KW-0460">Magnesium</keyword>
<accession>A0ABU5L785</accession>
<reference evidence="11 12" key="1">
    <citation type="submission" date="2023-02" db="EMBL/GenBank/DDBJ databases">
        <title>Host association and intracellularity evolved multiple times independently in the Rickettsiales.</title>
        <authorList>
            <person name="Castelli M."/>
            <person name="Nardi T."/>
            <person name="Gammuto L."/>
            <person name="Bellinzona G."/>
            <person name="Sabaneyeva E."/>
            <person name="Potekhin A."/>
            <person name="Serra V."/>
            <person name="Petroni G."/>
            <person name="Sassera D."/>
        </authorList>
    </citation>
    <scope>NUCLEOTIDE SEQUENCE [LARGE SCALE GENOMIC DNA]</scope>
    <source>
        <strain evidence="11 12">BOD18</strain>
    </source>
</reference>
<protein>
    <recommendedName>
        <fullName evidence="4 9">Dihydropteroate synthase</fullName>
        <shortName evidence="9">DHPS</shortName>
        <ecNumber evidence="4 9">2.5.1.15</ecNumber>
    </recommendedName>
    <alternativeName>
        <fullName evidence="9">Dihydropteroate pyrophosphorylase</fullName>
    </alternativeName>
</protein>